<dbReference type="Proteomes" id="UP001163324">
    <property type="component" value="Chromosome 2"/>
</dbReference>
<sequence length="221" mass="25643">MIMRDESSSYEAGEPWMALPLFNRKASPDHTKGSMAWYGCWPSSDEDNDMADYQSYEYYDGNTPTSAMSSKSQSVSLASDVQMENGADCFFHDHGPIEHPGLLDEISDEHIPQPSFASHTTCPFPECKSTAIFTTGRDFRRHYRQHFKRFFCRYEECPQSVSDLSEAGNKGFATRKDRARHEAKHNPAIRCQWRDQNGDQCTRTFSRMDNMRDHYRRIHEK</sequence>
<organism evidence="1 2">
    <name type="scientific">Trichothecium roseum</name>
    <dbReference type="NCBI Taxonomy" id="47278"/>
    <lineage>
        <taxon>Eukaryota</taxon>
        <taxon>Fungi</taxon>
        <taxon>Dikarya</taxon>
        <taxon>Ascomycota</taxon>
        <taxon>Pezizomycotina</taxon>
        <taxon>Sordariomycetes</taxon>
        <taxon>Hypocreomycetidae</taxon>
        <taxon>Hypocreales</taxon>
        <taxon>Hypocreales incertae sedis</taxon>
        <taxon>Trichothecium</taxon>
    </lineage>
</organism>
<protein>
    <submittedName>
        <fullName evidence="1">Uncharacterized protein</fullName>
    </submittedName>
</protein>
<proteinExistence type="predicted"/>
<evidence type="ECO:0000313" key="1">
    <source>
        <dbReference type="EMBL" id="KAI9902292.1"/>
    </source>
</evidence>
<comment type="caution">
    <text evidence="1">The sequence shown here is derived from an EMBL/GenBank/DDBJ whole genome shotgun (WGS) entry which is preliminary data.</text>
</comment>
<accession>A0ACC0V7B5</accession>
<dbReference type="EMBL" id="CM047941">
    <property type="protein sequence ID" value="KAI9902292.1"/>
    <property type="molecule type" value="Genomic_DNA"/>
</dbReference>
<name>A0ACC0V7B5_9HYPO</name>
<evidence type="ECO:0000313" key="2">
    <source>
        <dbReference type="Proteomes" id="UP001163324"/>
    </source>
</evidence>
<keyword evidence="2" id="KW-1185">Reference proteome</keyword>
<gene>
    <name evidence="1" type="ORF">N3K66_001644</name>
</gene>
<reference evidence="1" key="1">
    <citation type="submission" date="2022-10" db="EMBL/GenBank/DDBJ databases">
        <title>Complete Genome of Trichothecium roseum strain YXFP-22015, a Plant Pathogen Isolated from Citrus.</title>
        <authorList>
            <person name="Wang Y."/>
            <person name="Zhu L."/>
        </authorList>
    </citation>
    <scope>NUCLEOTIDE SEQUENCE</scope>
    <source>
        <strain evidence="1">YXFP-22015</strain>
    </source>
</reference>